<protein>
    <recommendedName>
        <fullName evidence="2">Protein phosphatase 1 regulatory subunit 21</fullName>
    </recommendedName>
    <alternativeName>
        <fullName evidence="7">Coiled-coil domain-containing protein 128</fullName>
    </alternativeName>
    <alternativeName>
        <fullName evidence="8">Ferry endosomal RAB5 effector complex subunit 2</fullName>
    </alternativeName>
    <alternativeName>
        <fullName evidence="6">KLRAQ motif-containing protein 1</fullName>
    </alternativeName>
</protein>
<gene>
    <name evidence="11" type="ORF">DNTS_027657</name>
</gene>
<dbReference type="InterPro" id="IPR049372">
    <property type="entry name" value="PPP1R21_C"/>
</dbReference>
<dbReference type="Pfam" id="PF21636">
    <property type="entry name" value="PPP1R21_C"/>
    <property type="match status" value="1"/>
</dbReference>
<evidence type="ECO:0000256" key="6">
    <source>
        <dbReference type="ARBA" id="ARBA00031361"/>
    </source>
</evidence>
<organism evidence="11 12">
    <name type="scientific">Danionella cerebrum</name>
    <dbReference type="NCBI Taxonomy" id="2873325"/>
    <lineage>
        <taxon>Eukaryota</taxon>
        <taxon>Metazoa</taxon>
        <taxon>Chordata</taxon>
        <taxon>Craniata</taxon>
        <taxon>Vertebrata</taxon>
        <taxon>Euteleostomi</taxon>
        <taxon>Actinopterygii</taxon>
        <taxon>Neopterygii</taxon>
        <taxon>Teleostei</taxon>
        <taxon>Ostariophysi</taxon>
        <taxon>Cypriniformes</taxon>
        <taxon>Danionidae</taxon>
        <taxon>Danioninae</taxon>
        <taxon>Danionella</taxon>
    </lineage>
</organism>
<accession>A0A553QG56</accession>
<dbReference type="InterPro" id="IPR019343">
    <property type="entry name" value="PPP1R21_N"/>
</dbReference>
<dbReference type="PANTHER" id="PTHR21448">
    <property type="entry name" value="SMOOTH MUSCLE MYOSIN HEAVY CHAIN-RELATED"/>
    <property type="match status" value="1"/>
</dbReference>
<feature type="domain" description="Protein phosphatase 1 regulatory subunit 21 N-terminal" evidence="10">
    <location>
        <begin position="14"/>
        <end position="103"/>
    </location>
</feature>
<dbReference type="STRING" id="623744.A0A553QG56"/>
<dbReference type="InterPro" id="IPR019348">
    <property type="entry name" value="PPP1R21_six_helix"/>
</dbReference>
<comment type="caution">
    <text evidence="11">The sequence shown here is derived from an EMBL/GenBank/DDBJ whole genome shotgun (WGS) entry which is preliminary data.</text>
</comment>
<dbReference type="SMART" id="SM01254">
    <property type="entry name" value="KLRAQ"/>
    <property type="match status" value="1"/>
</dbReference>
<keyword evidence="4" id="KW-0694">RNA-binding</keyword>
<evidence type="ECO:0000256" key="5">
    <source>
        <dbReference type="ARBA" id="ARBA00023054"/>
    </source>
</evidence>
<dbReference type="Pfam" id="PF10212">
    <property type="entry name" value="PPP1R21_helical"/>
    <property type="match status" value="1"/>
</dbReference>
<evidence type="ECO:0000256" key="7">
    <source>
        <dbReference type="ARBA" id="ARBA00031617"/>
    </source>
</evidence>
<evidence type="ECO:0000256" key="1">
    <source>
        <dbReference type="ARBA" id="ARBA00004412"/>
    </source>
</evidence>
<dbReference type="AlphaFoldDB" id="A0A553QG56"/>
<comment type="subcellular location">
    <subcellularLocation>
        <location evidence="1">Early endosome</location>
    </subcellularLocation>
</comment>
<dbReference type="GO" id="GO:0003723">
    <property type="term" value="F:RNA binding"/>
    <property type="evidence" value="ECO:0007669"/>
    <property type="project" value="UniProtKB-KW"/>
</dbReference>
<sequence length="724" mass="82673">MAAASVTDLQSKYSKLAQEYSKLRAQNQVLKKAVLDEQSSSASLKEELQQRDQSLRKLQQETESLNFRNQQLMKRVELLQEERRNKVEPPLRHQAQSVFDEDLQKKILENERLHIQFLEAEARLVELQSVCDRHQATVDALSQEHTLSLEKLQSDKHSLQLKLETLERDVQESRARAQLSQQTLQQCQMELEHQSKLKVQERVFDDSQLSDYNCLNVPPHDRRQQLRVCDVSSQALLLLQELVSSLLNTHSYTEQRTHAYPRDSCMETVSPSNQKFSQYLCESAVLLCRLEEDLQHLHRTISEHLAPAHPETLAKMQNISTSFSAYNRFLQKILPYQITSLEEECEAPLCSPTLCSINRRLQTALKKLTSAFDKLGTYLRVLLLPSVCESSVSGVFRRMSECLHELHLICSGVCDLFSQKVSLEQNLPGVAQKLHTTNQCLERALGELTRCSRKMSEFFKSNLAFLCSSAEVYICVRPLQMEVLLQGRNQAVEYVSKIRKVRSESVPFREALSDRQVLMSSTQSREGLMQQEREHWLLEAQLAQVRLQRGSQEEQGSLGDEGPRCDPVVNHVRSEAEAAEASEKLQDSSVLGVLTVSPCAQNDADPREQLIHSHFLSRVCELSAELQMSESRATHFHAECRAVCRRLSMAEKTRLGLTEELKQATHAISGLQDELSTTKRSYEDQLSMMSEHLCSLNDTLSKQREEIDALQLTNKGTSKKNKSR</sequence>
<dbReference type="OrthoDB" id="5566667at2759"/>
<feature type="coiled-coil region" evidence="9">
    <location>
        <begin position="108"/>
        <end position="183"/>
    </location>
</feature>
<keyword evidence="5 9" id="KW-0175">Coiled coil</keyword>
<feature type="coiled-coil region" evidence="9">
    <location>
        <begin position="6"/>
        <end position="82"/>
    </location>
</feature>
<dbReference type="PANTHER" id="PTHR21448:SF0">
    <property type="entry name" value="PROTEIN PHOSPHATASE 1 REGULATORY SUBUNIT 21"/>
    <property type="match status" value="1"/>
</dbReference>
<evidence type="ECO:0000256" key="8">
    <source>
        <dbReference type="ARBA" id="ARBA00044824"/>
    </source>
</evidence>
<evidence type="ECO:0000256" key="2">
    <source>
        <dbReference type="ARBA" id="ARBA00020102"/>
    </source>
</evidence>
<evidence type="ECO:0000313" key="12">
    <source>
        <dbReference type="Proteomes" id="UP000316079"/>
    </source>
</evidence>
<evidence type="ECO:0000313" key="11">
    <source>
        <dbReference type="EMBL" id="TRY88914.1"/>
    </source>
</evidence>
<proteinExistence type="predicted"/>
<evidence type="ECO:0000256" key="3">
    <source>
        <dbReference type="ARBA" id="ARBA00022753"/>
    </source>
</evidence>
<dbReference type="InterPro" id="IPR040024">
    <property type="entry name" value="PPP1R21"/>
</dbReference>
<dbReference type="GO" id="GO:0005769">
    <property type="term" value="C:early endosome"/>
    <property type="evidence" value="ECO:0007669"/>
    <property type="project" value="UniProtKB-SubCell"/>
</dbReference>
<reference evidence="11 12" key="1">
    <citation type="journal article" date="2019" name="Sci. Data">
        <title>Hybrid genome assembly and annotation of Danionella translucida.</title>
        <authorList>
            <person name="Kadobianskyi M."/>
            <person name="Schulze L."/>
            <person name="Schuelke M."/>
            <person name="Judkewitz B."/>
        </authorList>
    </citation>
    <scope>NUCLEOTIDE SEQUENCE [LARGE SCALE GENOMIC DNA]</scope>
    <source>
        <strain evidence="11 12">Bolton</strain>
    </source>
</reference>
<keyword evidence="3" id="KW-0967">Endosome</keyword>
<dbReference type="EMBL" id="SRMA01026015">
    <property type="protein sequence ID" value="TRY88914.1"/>
    <property type="molecule type" value="Genomic_DNA"/>
</dbReference>
<name>A0A553QG56_9TELE</name>
<dbReference type="GO" id="GO:0016020">
    <property type="term" value="C:membrane"/>
    <property type="evidence" value="ECO:0007669"/>
    <property type="project" value="TreeGrafter"/>
</dbReference>
<evidence type="ECO:0000256" key="9">
    <source>
        <dbReference type="SAM" id="Coils"/>
    </source>
</evidence>
<keyword evidence="12" id="KW-1185">Reference proteome</keyword>
<evidence type="ECO:0000256" key="4">
    <source>
        <dbReference type="ARBA" id="ARBA00022884"/>
    </source>
</evidence>
<dbReference type="Proteomes" id="UP000316079">
    <property type="component" value="Unassembled WGS sequence"/>
</dbReference>
<dbReference type="Pfam" id="PF10205">
    <property type="entry name" value="KLRAQ"/>
    <property type="match status" value="1"/>
</dbReference>
<evidence type="ECO:0000259" key="10">
    <source>
        <dbReference type="SMART" id="SM01254"/>
    </source>
</evidence>